<comment type="caution">
    <text evidence="6">The sequence shown here is derived from an EMBL/GenBank/DDBJ whole genome shotgun (WGS) entry which is preliminary data.</text>
</comment>
<dbReference type="InterPro" id="IPR001087">
    <property type="entry name" value="GDSL"/>
</dbReference>
<dbReference type="PANTHER" id="PTHR22835:SF552">
    <property type="entry name" value="OS05G0133401 PROTEIN"/>
    <property type="match status" value="1"/>
</dbReference>
<evidence type="ECO:0000256" key="4">
    <source>
        <dbReference type="ARBA" id="ARBA00023180"/>
    </source>
</evidence>
<name>A0A4V4H5I5_MUSBA</name>
<keyword evidence="3" id="KW-0378">Hydrolase</keyword>
<dbReference type="CDD" id="cd01837">
    <property type="entry name" value="SGNH_plant_lipase_like"/>
    <property type="match status" value="1"/>
</dbReference>
<keyword evidence="4" id="KW-0325">Glycoprotein</keyword>
<proteinExistence type="inferred from homology"/>
<dbReference type="InterPro" id="IPR036514">
    <property type="entry name" value="SGNH_hydro_sf"/>
</dbReference>
<keyword evidence="7" id="KW-1185">Reference proteome</keyword>
<dbReference type="EMBL" id="PYDT01000007">
    <property type="protein sequence ID" value="THU56136.1"/>
    <property type="molecule type" value="Genomic_DNA"/>
</dbReference>
<gene>
    <name evidence="6" type="ORF">C4D60_Mb11t14070</name>
</gene>
<dbReference type="GO" id="GO:0016788">
    <property type="term" value="F:hydrolase activity, acting on ester bonds"/>
    <property type="evidence" value="ECO:0007669"/>
    <property type="project" value="InterPro"/>
</dbReference>
<dbReference type="Gene3D" id="3.40.50.1110">
    <property type="entry name" value="SGNH hydrolase"/>
    <property type="match status" value="1"/>
</dbReference>
<dbReference type="PANTHER" id="PTHR22835">
    <property type="entry name" value="ZINC FINGER FYVE DOMAIN CONTAINING PROTEIN"/>
    <property type="match status" value="1"/>
</dbReference>
<evidence type="ECO:0000256" key="2">
    <source>
        <dbReference type="ARBA" id="ARBA00022729"/>
    </source>
</evidence>
<dbReference type="AlphaFoldDB" id="A0A4V4H5I5"/>
<feature type="chain" id="PRO_5020761341" evidence="5">
    <location>
        <begin position="33"/>
        <end position="376"/>
    </location>
</feature>
<sequence length="376" mass="41066">MRREEERESMGGNPLRLLALLILLCSPAVAHSKCVLFNFGDSNSDTGGLMAGLGLYLGPPSGRQFFHRPTGRFCDGRLYIDFLCERLKMSYLSPYLESLPGSNFTHGVNFAVAGAATESTAIPFPLSTQVLQFLHFKNRTRELRPQGSGSLLSEKEFQNAVYSIDIGQNDVSTPFSANLSYAEVVVKIPSILSRIGAAIEASQSLVHTQLLHENGGRKFWIYNTGPLGCLPQKLALLKKDDSKLDSLGCLADLNDAAKAFNAGLSELCDLLRSEFKNATIVYTDVYAIKQDLIANHTKYGFENPLTACCGYGGPPYNYKFRMTCGEPTVTACAEGSRYISWDGVHNTEAANSVIASKILSAKYSTPQIKLKDLCKG</sequence>
<dbReference type="InterPro" id="IPR035669">
    <property type="entry name" value="SGNH_plant_lipase-like"/>
</dbReference>
<feature type="signal peptide" evidence="5">
    <location>
        <begin position="1"/>
        <end position="32"/>
    </location>
</feature>
<evidence type="ECO:0000313" key="7">
    <source>
        <dbReference type="Proteomes" id="UP000317650"/>
    </source>
</evidence>
<keyword evidence="2 5" id="KW-0732">Signal</keyword>
<evidence type="ECO:0000256" key="3">
    <source>
        <dbReference type="ARBA" id="ARBA00022801"/>
    </source>
</evidence>
<organism evidence="6 7">
    <name type="scientific">Musa balbisiana</name>
    <name type="common">Banana</name>
    <dbReference type="NCBI Taxonomy" id="52838"/>
    <lineage>
        <taxon>Eukaryota</taxon>
        <taxon>Viridiplantae</taxon>
        <taxon>Streptophyta</taxon>
        <taxon>Embryophyta</taxon>
        <taxon>Tracheophyta</taxon>
        <taxon>Spermatophyta</taxon>
        <taxon>Magnoliopsida</taxon>
        <taxon>Liliopsida</taxon>
        <taxon>Zingiberales</taxon>
        <taxon>Musaceae</taxon>
        <taxon>Musa</taxon>
    </lineage>
</organism>
<evidence type="ECO:0000313" key="6">
    <source>
        <dbReference type="EMBL" id="THU56136.1"/>
    </source>
</evidence>
<accession>A0A4V4H5I5</accession>
<evidence type="ECO:0000256" key="5">
    <source>
        <dbReference type="SAM" id="SignalP"/>
    </source>
</evidence>
<comment type="similarity">
    <text evidence="1">Belongs to the 'GDSL' lipolytic enzyme family.</text>
</comment>
<dbReference type="Pfam" id="PF00657">
    <property type="entry name" value="Lipase_GDSL"/>
    <property type="match status" value="1"/>
</dbReference>
<dbReference type="Proteomes" id="UP000317650">
    <property type="component" value="Chromosome 11"/>
</dbReference>
<evidence type="ECO:0000256" key="1">
    <source>
        <dbReference type="ARBA" id="ARBA00008668"/>
    </source>
</evidence>
<dbReference type="SUPFAM" id="SSF52266">
    <property type="entry name" value="SGNH hydrolase"/>
    <property type="match status" value="1"/>
</dbReference>
<protein>
    <submittedName>
        <fullName evidence="6">Uncharacterized protein</fullName>
    </submittedName>
</protein>
<reference evidence="6 7" key="1">
    <citation type="journal article" date="2019" name="Nat. Plants">
        <title>Genome sequencing of Musa balbisiana reveals subgenome evolution and function divergence in polyploid bananas.</title>
        <authorList>
            <person name="Yao X."/>
        </authorList>
    </citation>
    <scope>NUCLEOTIDE SEQUENCE [LARGE SCALE GENOMIC DNA]</scope>
    <source>
        <strain evidence="7">cv. DH-PKW</strain>
        <tissue evidence="6">Leaves</tissue>
    </source>
</reference>